<sequence>MAGFFRLLLVYSVFYMNDLMSSEADLNDASQPPASGRPAVRILLWTLLVVFSAINLTANTIEGWSLVAGLPSAIVVIGCAAALISHHLKQRRR</sequence>
<gene>
    <name evidence="2" type="ORF">GCM10012278_14360</name>
</gene>
<feature type="transmembrane region" description="Helical" evidence="1">
    <location>
        <begin position="64"/>
        <end position="84"/>
    </location>
</feature>
<reference evidence="2" key="1">
    <citation type="journal article" date="2014" name="Int. J. Syst. Evol. Microbiol.">
        <title>Complete genome sequence of Corynebacterium casei LMG S-19264T (=DSM 44701T), isolated from a smear-ripened cheese.</title>
        <authorList>
            <consortium name="US DOE Joint Genome Institute (JGI-PGF)"/>
            <person name="Walter F."/>
            <person name="Albersmeier A."/>
            <person name="Kalinowski J."/>
            <person name="Ruckert C."/>
        </authorList>
    </citation>
    <scope>NUCLEOTIDE SEQUENCE</scope>
    <source>
        <strain evidence="2">CGMCC 4.7430</strain>
    </source>
</reference>
<keyword evidence="3" id="KW-1185">Reference proteome</keyword>
<evidence type="ECO:0000313" key="3">
    <source>
        <dbReference type="Proteomes" id="UP000660745"/>
    </source>
</evidence>
<evidence type="ECO:0000313" key="2">
    <source>
        <dbReference type="EMBL" id="GGP03378.1"/>
    </source>
</evidence>
<feature type="transmembrane region" description="Helical" evidence="1">
    <location>
        <begin position="39"/>
        <end position="58"/>
    </location>
</feature>
<evidence type="ECO:0000256" key="1">
    <source>
        <dbReference type="SAM" id="Phobius"/>
    </source>
</evidence>
<dbReference type="Proteomes" id="UP000660745">
    <property type="component" value="Unassembled WGS sequence"/>
</dbReference>
<keyword evidence="1" id="KW-0472">Membrane</keyword>
<comment type="caution">
    <text evidence="2">The sequence shown here is derived from an EMBL/GenBank/DDBJ whole genome shotgun (WGS) entry which is preliminary data.</text>
</comment>
<name>A0A918A125_9ACTN</name>
<dbReference type="AlphaFoldDB" id="A0A918A125"/>
<reference evidence="2" key="2">
    <citation type="submission" date="2020-09" db="EMBL/GenBank/DDBJ databases">
        <authorList>
            <person name="Sun Q."/>
            <person name="Zhou Y."/>
        </authorList>
    </citation>
    <scope>NUCLEOTIDE SEQUENCE</scope>
    <source>
        <strain evidence="2">CGMCC 4.7430</strain>
    </source>
</reference>
<accession>A0A918A125</accession>
<protein>
    <submittedName>
        <fullName evidence="2">Uncharacterized protein</fullName>
    </submittedName>
</protein>
<dbReference type="EMBL" id="BMNK01000002">
    <property type="protein sequence ID" value="GGP03378.1"/>
    <property type="molecule type" value="Genomic_DNA"/>
</dbReference>
<keyword evidence="1" id="KW-1133">Transmembrane helix</keyword>
<keyword evidence="1" id="KW-0812">Transmembrane</keyword>
<proteinExistence type="predicted"/>
<organism evidence="2 3">
    <name type="scientific">Nonomuraea glycinis</name>
    <dbReference type="NCBI Taxonomy" id="2047744"/>
    <lineage>
        <taxon>Bacteria</taxon>
        <taxon>Bacillati</taxon>
        <taxon>Actinomycetota</taxon>
        <taxon>Actinomycetes</taxon>
        <taxon>Streptosporangiales</taxon>
        <taxon>Streptosporangiaceae</taxon>
        <taxon>Nonomuraea</taxon>
    </lineage>
</organism>